<protein>
    <submittedName>
        <fullName evidence="1">Uncharacterized protein</fullName>
    </submittedName>
</protein>
<dbReference type="Proteomes" id="UP000325440">
    <property type="component" value="Unassembled WGS sequence"/>
</dbReference>
<evidence type="ECO:0000313" key="1">
    <source>
        <dbReference type="EMBL" id="VVC38891.1"/>
    </source>
</evidence>
<reference evidence="1 2" key="1">
    <citation type="submission" date="2019-08" db="EMBL/GenBank/DDBJ databases">
        <authorList>
            <person name="Alioto T."/>
            <person name="Alioto T."/>
            <person name="Gomez Garrido J."/>
        </authorList>
    </citation>
    <scope>NUCLEOTIDE SEQUENCE [LARGE SCALE GENOMIC DNA]</scope>
</reference>
<proteinExistence type="predicted"/>
<name>A0A5E4N4I2_9HEMI</name>
<feature type="non-terminal residue" evidence="1">
    <location>
        <position position="1"/>
    </location>
</feature>
<organism evidence="1 2">
    <name type="scientific">Cinara cedri</name>
    <dbReference type="NCBI Taxonomy" id="506608"/>
    <lineage>
        <taxon>Eukaryota</taxon>
        <taxon>Metazoa</taxon>
        <taxon>Ecdysozoa</taxon>
        <taxon>Arthropoda</taxon>
        <taxon>Hexapoda</taxon>
        <taxon>Insecta</taxon>
        <taxon>Pterygota</taxon>
        <taxon>Neoptera</taxon>
        <taxon>Paraneoptera</taxon>
        <taxon>Hemiptera</taxon>
        <taxon>Sternorrhyncha</taxon>
        <taxon>Aphidomorpha</taxon>
        <taxon>Aphidoidea</taxon>
        <taxon>Aphididae</taxon>
        <taxon>Lachninae</taxon>
        <taxon>Cinara</taxon>
    </lineage>
</organism>
<dbReference type="EMBL" id="CABPRJ010001516">
    <property type="protein sequence ID" value="VVC38891.1"/>
    <property type="molecule type" value="Genomic_DNA"/>
</dbReference>
<keyword evidence="2" id="KW-1185">Reference proteome</keyword>
<accession>A0A5E4N4I2</accession>
<sequence length="71" mass="8470">ISTHLIDGDYKRRWSRLELEVIKENSFLPFVQSQQQKDMQLERLSNNNCFDNCGITSCTDFSNYWFFRQGA</sequence>
<gene>
    <name evidence="1" type="ORF">CINCED_3A002157</name>
</gene>
<evidence type="ECO:0000313" key="2">
    <source>
        <dbReference type="Proteomes" id="UP000325440"/>
    </source>
</evidence>
<dbReference type="AlphaFoldDB" id="A0A5E4N4I2"/>